<dbReference type="EMBL" id="PTIU01000002">
    <property type="protein sequence ID" value="PPK56163.1"/>
    <property type="molecule type" value="Genomic_DNA"/>
</dbReference>
<reference evidence="8 11" key="1">
    <citation type="submission" date="2018-02" db="EMBL/GenBank/DDBJ databases">
        <title>Deep subsurface shale carbon reservoir microbial communities from Ohio and West Virginia, USA.</title>
        <authorList>
            <person name="Wrighton K."/>
        </authorList>
    </citation>
    <scope>NUCLEOTIDE SEQUENCE [LARGE SCALE GENOMIC DNA]</scope>
    <source>
        <strain evidence="8 11">UTICA-S1B6</strain>
    </source>
</reference>
<evidence type="ECO:0000256" key="5">
    <source>
        <dbReference type="SAM" id="MobiDB-lite"/>
    </source>
</evidence>
<keyword evidence="6" id="KW-0812">Transmembrane</keyword>
<evidence type="ECO:0000256" key="1">
    <source>
        <dbReference type="ARBA" id="ARBA00022617"/>
    </source>
</evidence>
<keyword evidence="3 4" id="KW-0408">Iron</keyword>
<keyword evidence="1 4" id="KW-0349">Heme</keyword>
<dbReference type="EMBL" id="PTIT01000002">
    <property type="protein sequence ID" value="PPK53326.1"/>
    <property type="molecule type" value="Genomic_DNA"/>
</dbReference>
<dbReference type="Pfam" id="PF21342">
    <property type="entry name" value="SoxA-TsdA_cyt-c"/>
    <property type="match status" value="1"/>
</dbReference>
<protein>
    <submittedName>
        <fullName evidence="9">Di-heme cytochrome c peroxidase</fullName>
    </submittedName>
</protein>
<proteinExistence type="predicted"/>
<organism evidence="9 10">
    <name type="scientific">Marinobacter persicus</name>
    <dbReference type="NCBI Taxonomy" id="930118"/>
    <lineage>
        <taxon>Bacteria</taxon>
        <taxon>Pseudomonadati</taxon>
        <taxon>Pseudomonadota</taxon>
        <taxon>Gammaproteobacteria</taxon>
        <taxon>Pseudomonadales</taxon>
        <taxon>Marinobacteraceae</taxon>
        <taxon>Marinobacter</taxon>
    </lineage>
</organism>
<dbReference type="InterPro" id="IPR036909">
    <property type="entry name" value="Cyt_c-like_dom_sf"/>
</dbReference>
<dbReference type="PROSITE" id="PS51007">
    <property type="entry name" value="CYTC"/>
    <property type="match status" value="1"/>
</dbReference>
<feature type="domain" description="Cytochrome c" evidence="7">
    <location>
        <begin position="130"/>
        <end position="222"/>
    </location>
</feature>
<dbReference type="InterPro" id="IPR009056">
    <property type="entry name" value="Cyt_c-like_dom"/>
</dbReference>
<feature type="compositionally biased region" description="Acidic residues" evidence="5">
    <location>
        <begin position="55"/>
        <end position="65"/>
    </location>
</feature>
<gene>
    <name evidence="9" type="ORF">B0H24_1002127</name>
    <name evidence="8" type="ORF">BY455_102127</name>
</gene>
<dbReference type="GO" id="GO:0020037">
    <property type="term" value="F:heme binding"/>
    <property type="evidence" value="ECO:0007669"/>
    <property type="project" value="InterPro"/>
</dbReference>
<feature type="compositionally biased region" description="Low complexity" evidence="5">
    <location>
        <begin position="66"/>
        <end position="75"/>
    </location>
</feature>
<feature type="region of interest" description="Disordered" evidence="5">
    <location>
        <begin position="51"/>
        <end position="118"/>
    </location>
</feature>
<keyword evidence="9" id="KW-0560">Oxidoreductase</keyword>
<name>A0A2S6GAI3_9GAMM</name>
<evidence type="ECO:0000313" key="8">
    <source>
        <dbReference type="EMBL" id="PPK53326.1"/>
    </source>
</evidence>
<keyword evidence="6" id="KW-1133">Transmembrane helix</keyword>
<dbReference type="GO" id="GO:0046872">
    <property type="term" value="F:metal ion binding"/>
    <property type="evidence" value="ECO:0007669"/>
    <property type="project" value="UniProtKB-KW"/>
</dbReference>
<evidence type="ECO:0000313" key="11">
    <source>
        <dbReference type="Proteomes" id="UP000239648"/>
    </source>
</evidence>
<keyword evidence="9" id="KW-0575">Peroxidase</keyword>
<evidence type="ECO:0000256" key="2">
    <source>
        <dbReference type="ARBA" id="ARBA00022723"/>
    </source>
</evidence>
<sequence length="228" mass="23991">MADDKRKDLLRKLSRNLVVTVPMMTVVAVAGFSDSNASSFSLIPSAEAAQGEAEGYGEAEGEAQGEAEAGQAEAEGQAEGEAEGQGEGEGEAEGAAEGEGEAEAEGSSASLKDAVSRPEGYTPYQGNVAKLVAQGEKLFNDKTLSSNGLSCATCHANGAGYSASFKNDYPHPVAMAQRDFDMDEVYLDEMVQICMVAPMAAEPLDWDGQQLAALTEFMRQEQEAFKGR</sequence>
<dbReference type="Gene3D" id="1.10.760.10">
    <property type="entry name" value="Cytochrome c-like domain"/>
    <property type="match status" value="1"/>
</dbReference>
<dbReference type="AlphaFoldDB" id="A0A2S6GAI3"/>
<evidence type="ECO:0000256" key="4">
    <source>
        <dbReference type="PROSITE-ProRule" id="PRU00433"/>
    </source>
</evidence>
<dbReference type="RefSeq" id="WP_104414917.1">
    <property type="nucleotide sequence ID" value="NZ_PTIT01000002.1"/>
</dbReference>
<accession>A0A2S6GAI3</accession>
<keyword evidence="6" id="KW-0472">Membrane</keyword>
<feature type="transmembrane region" description="Helical" evidence="6">
    <location>
        <begin position="12"/>
        <end position="32"/>
    </location>
</feature>
<comment type="caution">
    <text evidence="9">The sequence shown here is derived from an EMBL/GenBank/DDBJ whole genome shotgun (WGS) entry which is preliminary data.</text>
</comment>
<evidence type="ECO:0000259" key="7">
    <source>
        <dbReference type="PROSITE" id="PS51007"/>
    </source>
</evidence>
<evidence type="ECO:0000256" key="3">
    <source>
        <dbReference type="ARBA" id="ARBA00023004"/>
    </source>
</evidence>
<evidence type="ECO:0000313" key="10">
    <source>
        <dbReference type="Proteomes" id="UP000239446"/>
    </source>
</evidence>
<dbReference type="Proteomes" id="UP000239446">
    <property type="component" value="Unassembled WGS sequence"/>
</dbReference>
<dbReference type="Proteomes" id="UP000239648">
    <property type="component" value="Unassembled WGS sequence"/>
</dbReference>
<reference evidence="9 10" key="2">
    <citation type="submission" date="2018-02" db="EMBL/GenBank/DDBJ databases">
        <title>Subsurface microbial communities from deep shales in Ohio and West Virginia, USA.</title>
        <authorList>
            <person name="Wrighton K."/>
        </authorList>
    </citation>
    <scope>NUCLEOTIDE SEQUENCE [LARGE SCALE GENOMIC DNA]</scope>
    <source>
        <strain evidence="9 10">UTICA-S1B9</strain>
    </source>
</reference>
<evidence type="ECO:0000313" key="9">
    <source>
        <dbReference type="EMBL" id="PPK56163.1"/>
    </source>
</evidence>
<feature type="compositionally biased region" description="Acidic residues" evidence="5">
    <location>
        <begin position="76"/>
        <end position="104"/>
    </location>
</feature>
<keyword evidence="2 4" id="KW-0479">Metal-binding</keyword>
<dbReference type="GO" id="GO:0009055">
    <property type="term" value="F:electron transfer activity"/>
    <property type="evidence" value="ECO:0007669"/>
    <property type="project" value="InterPro"/>
</dbReference>
<dbReference type="GO" id="GO:0004601">
    <property type="term" value="F:peroxidase activity"/>
    <property type="evidence" value="ECO:0007669"/>
    <property type="project" value="UniProtKB-KW"/>
</dbReference>
<keyword evidence="11" id="KW-1185">Reference proteome</keyword>
<dbReference type="OrthoDB" id="9805202at2"/>
<dbReference type="SUPFAM" id="SSF46626">
    <property type="entry name" value="Cytochrome c"/>
    <property type="match status" value="1"/>
</dbReference>
<evidence type="ECO:0000256" key="6">
    <source>
        <dbReference type="SAM" id="Phobius"/>
    </source>
</evidence>